<keyword evidence="4" id="KW-0418">Kinase</keyword>
<evidence type="ECO:0000256" key="1">
    <source>
        <dbReference type="ARBA" id="ARBA00022553"/>
    </source>
</evidence>
<feature type="non-terminal residue" evidence="10">
    <location>
        <position position="225"/>
    </location>
</feature>
<keyword evidence="11" id="KW-1185">Reference proteome</keyword>
<dbReference type="AlphaFoldDB" id="B3SER3"/>
<dbReference type="PANTHER" id="PTHR43065:SF46">
    <property type="entry name" value="C4-DICARBOXYLATE TRANSPORT SENSOR PROTEIN DCTB"/>
    <property type="match status" value="1"/>
</dbReference>
<dbReference type="GO" id="GO:0016301">
    <property type="term" value="F:kinase activity"/>
    <property type="evidence" value="ECO:0007669"/>
    <property type="project" value="UniProtKB-KW"/>
</dbReference>
<evidence type="ECO:0000256" key="6">
    <source>
        <dbReference type="ARBA" id="ARBA00023012"/>
    </source>
</evidence>
<dbReference type="PROSITE" id="PS50112">
    <property type="entry name" value="PAS"/>
    <property type="match status" value="1"/>
</dbReference>
<protein>
    <recommendedName>
        <fullName evidence="12">PAC domain-containing protein</fullName>
    </recommendedName>
</protein>
<dbReference type="GeneID" id="6759946"/>
<dbReference type="PROSITE" id="PS50113">
    <property type="entry name" value="PAC"/>
    <property type="match status" value="1"/>
</dbReference>
<dbReference type="InterPro" id="IPR000700">
    <property type="entry name" value="PAS-assoc_C"/>
</dbReference>
<evidence type="ECO:0008006" key="12">
    <source>
        <dbReference type="Google" id="ProtNLM"/>
    </source>
</evidence>
<dbReference type="InterPro" id="IPR035965">
    <property type="entry name" value="PAS-like_dom_sf"/>
</dbReference>
<proteinExistence type="predicted"/>
<feature type="domain" description="PAS" evidence="8">
    <location>
        <begin position="31"/>
        <end position="87"/>
    </location>
</feature>
<name>B3SER3_TRIAD</name>
<feature type="domain" description="PAC" evidence="9">
    <location>
        <begin position="103"/>
        <end position="153"/>
    </location>
</feature>
<evidence type="ECO:0000256" key="3">
    <source>
        <dbReference type="ARBA" id="ARBA00022741"/>
    </source>
</evidence>
<dbReference type="CDD" id="cd00130">
    <property type="entry name" value="PAS"/>
    <property type="match status" value="1"/>
</dbReference>
<dbReference type="Pfam" id="PF00989">
    <property type="entry name" value="PAS"/>
    <property type="match status" value="1"/>
</dbReference>
<evidence type="ECO:0000313" key="11">
    <source>
        <dbReference type="Proteomes" id="UP000009022"/>
    </source>
</evidence>
<evidence type="ECO:0000259" key="9">
    <source>
        <dbReference type="PROSITE" id="PS50113"/>
    </source>
</evidence>
<keyword evidence="2" id="KW-0808">Transferase</keyword>
<sequence>MVDPNQQSQADIDNELSTQIQYRLIEKLSESEKRYRTLIENLKEVVFECNASGEFTLLNRAWTVTLGYPIKSSLGKSPQEFLVPEDRTVWIQALEMPTDVQGLCSELRFLNQDGGVVWLELSLISKLNHGEKVFSGSLINITDRKQAALSLESINIALEGRVQERTQDLTQANEKLKKTLDELKETQTQLIQAEKMSSLGKLVGGLAHEINNPTHFIHGNMFHLE</sequence>
<dbReference type="STRING" id="10228.B3SER3"/>
<dbReference type="EMBL" id="DS985606">
    <property type="protein sequence ID" value="EDV18782.1"/>
    <property type="molecule type" value="Genomic_DNA"/>
</dbReference>
<dbReference type="PhylomeDB" id="B3SER3"/>
<dbReference type="KEGG" id="tad:TRIADDRAFT_62746"/>
<evidence type="ECO:0000256" key="7">
    <source>
        <dbReference type="SAM" id="Coils"/>
    </source>
</evidence>
<dbReference type="eggNOG" id="KOG0519">
    <property type="taxonomic scope" value="Eukaryota"/>
</dbReference>
<evidence type="ECO:0000259" key="8">
    <source>
        <dbReference type="PROSITE" id="PS50112"/>
    </source>
</evidence>
<dbReference type="PANTHER" id="PTHR43065">
    <property type="entry name" value="SENSOR HISTIDINE KINASE"/>
    <property type="match status" value="1"/>
</dbReference>
<dbReference type="RefSeq" id="XP_002118732.1">
    <property type="nucleotide sequence ID" value="XM_002118696.1"/>
</dbReference>
<keyword evidence="3" id="KW-0547">Nucleotide-binding</keyword>
<dbReference type="Gene3D" id="3.30.450.20">
    <property type="entry name" value="PAS domain"/>
    <property type="match status" value="1"/>
</dbReference>
<reference evidence="10 11" key="1">
    <citation type="journal article" date="2008" name="Nature">
        <title>The Trichoplax genome and the nature of placozoans.</title>
        <authorList>
            <person name="Srivastava M."/>
            <person name="Begovic E."/>
            <person name="Chapman J."/>
            <person name="Putnam N.H."/>
            <person name="Hellsten U."/>
            <person name="Kawashima T."/>
            <person name="Kuo A."/>
            <person name="Mitros T."/>
            <person name="Salamov A."/>
            <person name="Carpenter M.L."/>
            <person name="Signorovitch A.Y."/>
            <person name="Moreno M.A."/>
            <person name="Kamm K."/>
            <person name="Grimwood J."/>
            <person name="Schmutz J."/>
            <person name="Shapiro H."/>
            <person name="Grigoriev I.V."/>
            <person name="Buss L.W."/>
            <person name="Schierwater B."/>
            <person name="Dellaporta S.L."/>
            <person name="Rokhsar D.S."/>
        </authorList>
    </citation>
    <scope>NUCLEOTIDE SEQUENCE [LARGE SCALE GENOMIC DNA]</scope>
    <source>
        <strain evidence="10 11">Grell-BS-1999</strain>
    </source>
</reference>
<evidence type="ECO:0000256" key="5">
    <source>
        <dbReference type="ARBA" id="ARBA00022840"/>
    </source>
</evidence>
<dbReference type="SUPFAM" id="SSF55785">
    <property type="entry name" value="PYP-like sensor domain (PAS domain)"/>
    <property type="match status" value="1"/>
</dbReference>
<keyword evidence="6" id="KW-0902">Two-component regulatory system</keyword>
<dbReference type="HOGENOM" id="CLU_1232587_0_0_1"/>
<evidence type="ECO:0000313" key="10">
    <source>
        <dbReference type="EMBL" id="EDV18782.1"/>
    </source>
</evidence>
<accession>B3SER3</accession>
<dbReference type="InParanoid" id="B3SER3"/>
<keyword evidence="1" id="KW-0597">Phosphoprotein</keyword>
<dbReference type="GO" id="GO:0005524">
    <property type="term" value="F:ATP binding"/>
    <property type="evidence" value="ECO:0007669"/>
    <property type="project" value="UniProtKB-KW"/>
</dbReference>
<gene>
    <name evidence="10" type="ORF">TRIADDRAFT_62746</name>
</gene>
<evidence type="ECO:0000256" key="4">
    <source>
        <dbReference type="ARBA" id="ARBA00022777"/>
    </source>
</evidence>
<dbReference type="CTD" id="6759946"/>
<dbReference type="SMART" id="SM00091">
    <property type="entry name" value="PAS"/>
    <property type="match status" value="1"/>
</dbReference>
<dbReference type="InterPro" id="IPR013767">
    <property type="entry name" value="PAS_fold"/>
</dbReference>
<dbReference type="OrthoDB" id="10072242at2759"/>
<dbReference type="GO" id="GO:0000160">
    <property type="term" value="P:phosphorelay signal transduction system"/>
    <property type="evidence" value="ECO:0007669"/>
    <property type="project" value="UniProtKB-KW"/>
</dbReference>
<dbReference type="NCBIfam" id="TIGR00229">
    <property type="entry name" value="sensory_box"/>
    <property type="match status" value="1"/>
</dbReference>
<keyword evidence="7" id="KW-0175">Coiled coil</keyword>
<keyword evidence="5" id="KW-0067">ATP-binding</keyword>
<organism evidence="10 11">
    <name type="scientific">Trichoplax adhaerens</name>
    <name type="common">Trichoplax reptans</name>
    <dbReference type="NCBI Taxonomy" id="10228"/>
    <lineage>
        <taxon>Eukaryota</taxon>
        <taxon>Metazoa</taxon>
        <taxon>Placozoa</taxon>
        <taxon>Uniplacotomia</taxon>
        <taxon>Trichoplacea</taxon>
        <taxon>Trichoplacidae</taxon>
        <taxon>Trichoplax</taxon>
    </lineage>
</organism>
<dbReference type="InterPro" id="IPR000014">
    <property type="entry name" value="PAS"/>
</dbReference>
<dbReference type="GO" id="GO:0006355">
    <property type="term" value="P:regulation of DNA-templated transcription"/>
    <property type="evidence" value="ECO:0007669"/>
    <property type="project" value="InterPro"/>
</dbReference>
<dbReference type="Proteomes" id="UP000009022">
    <property type="component" value="Unassembled WGS sequence"/>
</dbReference>
<evidence type="ECO:0000256" key="2">
    <source>
        <dbReference type="ARBA" id="ARBA00022679"/>
    </source>
</evidence>
<feature type="coiled-coil region" evidence="7">
    <location>
        <begin position="162"/>
        <end position="196"/>
    </location>
</feature>
<dbReference type="Gene3D" id="1.10.287.130">
    <property type="match status" value="1"/>
</dbReference>